<dbReference type="Gene3D" id="1.25.40.20">
    <property type="entry name" value="Ankyrin repeat-containing domain"/>
    <property type="match status" value="1"/>
</dbReference>
<dbReference type="KEGG" id="tps:THAPSDRAFT_37683"/>
<dbReference type="InParanoid" id="B8CD91"/>
<dbReference type="InterPro" id="IPR002110">
    <property type="entry name" value="Ankyrin_rpt"/>
</dbReference>
<feature type="non-terminal residue" evidence="4">
    <location>
        <position position="138"/>
    </location>
</feature>
<evidence type="ECO:0000256" key="1">
    <source>
        <dbReference type="ARBA" id="ARBA00022737"/>
    </source>
</evidence>
<feature type="non-terminal residue" evidence="4">
    <location>
        <position position="1"/>
    </location>
</feature>
<dbReference type="STRING" id="35128.B8CD91"/>
<reference evidence="4 5" key="2">
    <citation type="journal article" date="2008" name="Nature">
        <title>The Phaeodactylum genome reveals the evolutionary history of diatom genomes.</title>
        <authorList>
            <person name="Bowler C."/>
            <person name="Allen A.E."/>
            <person name="Badger J.H."/>
            <person name="Grimwood J."/>
            <person name="Jabbari K."/>
            <person name="Kuo A."/>
            <person name="Maheswari U."/>
            <person name="Martens C."/>
            <person name="Maumus F."/>
            <person name="Otillar R.P."/>
            <person name="Rayko E."/>
            <person name="Salamov A."/>
            <person name="Vandepoele K."/>
            <person name="Beszteri B."/>
            <person name="Gruber A."/>
            <person name="Heijde M."/>
            <person name="Katinka M."/>
            <person name="Mock T."/>
            <person name="Valentin K."/>
            <person name="Verret F."/>
            <person name="Berges J.A."/>
            <person name="Brownlee C."/>
            <person name="Cadoret J.P."/>
            <person name="Chiovitti A."/>
            <person name="Choi C.J."/>
            <person name="Coesel S."/>
            <person name="De Martino A."/>
            <person name="Detter J.C."/>
            <person name="Durkin C."/>
            <person name="Falciatore A."/>
            <person name="Fournet J."/>
            <person name="Haruta M."/>
            <person name="Huysman M.J."/>
            <person name="Jenkins B.D."/>
            <person name="Jiroutova K."/>
            <person name="Jorgensen R.E."/>
            <person name="Joubert Y."/>
            <person name="Kaplan A."/>
            <person name="Kroger N."/>
            <person name="Kroth P.G."/>
            <person name="La Roche J."/>
            <person name="Lindquist E."/>
            <person name="Lommer M."/>
            <person name="Martin-Jezequel V."/>
            <person name="Lopez P.J."/>
            <person name="Lucas S."/>
            <person name="Mangogna M."/>
            <person name="McGinnis K."/>
            <person name="Medlin L.K."/>
            <person name="Montsant A."/>
            <person name="Oudot-Le Secq M.P."/>
            <person name="Napoli C."/>
            <person name="Obornik M."/>
            <person name="Parker M.S."/>
            <person name="Petit J.L."/>
            <person name="Porcel B.M."/>
            <person name="Poulsen N."/>
            <person name="Robison M."/>
            <person name="Rychlewski L."/>
            <person name="Rynearson T.A."/>
            <person name="Schmutz J."/>
            <person name="Shapiro H."/>
            <person name="Siaut M."/>
            <person name="Stanley M."/>
            <person name="Sussman M.R."/>
            <person name="Taylor A.R."/>
            <person name="Vardi A."/>
            <person name="von Dassow P."/>
            <person name="Vyverman W."/>
            <person name="Willis A."/>
            <person name="Wyrwicz L.S."/>
            <person name="Rokhsar D.S."/>
            <person name="Weissenbach J."/>
            <person name="Armbrust E.V."/>
            <person name="Green B.R."/>
            <person name="Van de Peer Y."/>
            <person name="Grigoriev I.V."/>
        </authorList>
    </citation>
    <scope>NUCLEOTIDE SEQUENCE [LARGE SCALE GENOMIC DNA]</scope>
    <source>
        <strain evidence="4 5">CCMP1335</strain>
    </source>
</reference>
<dbReference type="PANTHER" id="PTHR24171">
    <property type="entry name" value="ANKYRIN REPEAT DOMAIN-CONTAINING PROTEIN 39-RELATED"/>
    <property type="match status" value="1"/>
</dbReference>
<accession>B8CD91</accession>
<dbReference type="PaxDb" id="35128-Thaps37683"/>
<gene>
    <name evidence="4" type="ORF">THAPSDRAFT_37683</name>
</gene>
<dbReference type="SUPFAM" id="SSF48403">
    <property type="entry name" value="Ankyrin repeat"/>
    <property type="match status" value="1"/>
</dbReference>
<dbReference type="Pfam" id="PF12796">
    <property type="entry name" value="Ank_2"/>
    <property type="match status" value="1"/>
</dbReference>
<keyword evidence="5" id="KW-1185">Reference proteome</keyword>
<feature type="repeat" description="ANK" evidence="3">
    <location>
        <begin position="24"/>
        <end position="56"/>
    </location>
</feature>
<dbReference type="SMART" id="SM00248">
    <property type="entry name" value="ANK"/>
    <property type="match status" value="3"/>
</dbReference>
<reference evidence="4 5" key="1">
    <citation type="journal article" date="2004" name="Science">
        <title>The genome of the diatom Thalassiosira pseudonana: ecology, evolution, and metabolism.</title>
        <authorList>
            <person name="Armbrust E.V."/>
            <person name="Berges J.A."/>
            <person name="Bowler C."/>
            <person name="Green B.R."/>
            <person name="Martinez D."/>
            <person name="Putnam N.H."/>
            <person name="Zhou S."/>
            <person name="Allen A.E."/>
            <person name="Apt K.E."/>
            <person name="Bechner M."/>
            <person name="Brzezinski M.A."/>
            <person name="Chaal B.K."/>
            <person name="Chiovitti A."/>
            <person name="Davis A.K."/>
            <person name="Demarest M.S."/>
            <person name="Detter J.C."/>
            <person name="Glavina T."/>
            <person name="Goodstein D."/>
            <person name="Hadi M.Z."/>
            <person name="Hellsten U."/>
            <person name="Hildebrand M."/>
            <person name="Jenkins B.D."/>
            <person name="Jurka J."/>
            <person name="Kapitonov V.V."/>
            <person name="Kroger N."/>
            <person name="Lau W.W."/>
            <person name="Lane T.W."/>
            <person name="Larimer F.W."/>
            <person name="Lippmeier J.C."/>
            <person name="Lucas S."/>
            <person name="Medina M."/>
            <person name="Montsant A."/>
            <person name="Obornik M."/>
            <person name="Parker M.S."/>
            <person name="Palenik B."/>
            <person name="Pazour G.J."/>
            <person name="Richardson P.M."/>
            <person name="Rynearson T.A."/>
            <person name="Saito M.A."/>
            <person name="Schwartz D.C."/>
            <person name="Thamatrakoln K."/>
            <person name="Valentin K."/>
            <person name="Vardi A."/>
            <person name="Wilkerson F.P."/>
            <person name="Rokhsar D.S."/>
        </authorList>
    </citation>
    <scope>NUCLEOTIDE SEQUENCE [LARGE SCALE GENOMIC DNA]</scope>
    <source>
        <strain evidence="4 5">CCMP1335</strain>
    </source>
</reference>
<dbReference type="PROSITE" id="PS50297">
    <property type="entry name" value="ANK_REP_REGION"/>
    <property type="match status" value="2"/>
</dbReference>
<dbReference type="eggNOG" id="KOG4412">
    <property type="taxonomic scope" value="Eukaryota"/>
</dbReference>
<dbReference type="EMBL" id="CM000650">
    <property type="protein sequence ID" value="EED88427.1"/>
    <property type="molecule type" value="Genomic_DNA"/>
</dbReference>
<dbReference type="GeneID" id="7451881"/>
<dbReference type="AlphaFoldDB" id="B8CD91"/>
<dbReference type="InterPro" id="IPR036770">
    <property type="entry name" value="Ankyrin_rpt-contain_sf"/>
</dbReference>
<evidence type="ECO:0000313" key="5">
    <source>
        <dbReference type="Proteomes" id="UP000001449"/>
    </source>
</evidence>
<evidence type="ECO:0000256" key="2">
    <source>
        <dbReference type="ARBA" id="ARBA00023043"/>
    </source>
</evidence>
<dbReference type="RefSeq" id="XP_002294072.1">
    <property type="nucleotide sequence ID" value="XM_002294036.1"/>
</dbReference>
<dbReference type="HOGENOM" id="CLU_1860585_0_0_1"/>
<evidence type="ECO:0000313" key="4">
    <source>
        <dbReference type="EMBL" id="EED88427.1"/>
    </source>
</evidence>
<proteinExistence type="predicted"/>
<feature type="repeat" description="ANK" evidence="3">
    <location>
        <begin position="95"/>
        <end position="127"/>
    </location>
</feature>
<keyword evidence="2 3" id="KW-0040">ANK repeat</keyword>
<dbReference type="PROSITE" id="PS50088">
    <property type="entry name" value="ANK_REPEAT"/>
    <property type="match status" value="3"/>
</dbReference>
<evidence type="ECO:0000256" key="3">
    <source>
        <dbReference type="PROSITE-ProRule" id="PRU00023"/>
    </source>
</evidence>
<keyword evidence="1" id="KW-0677">Repeat</keyword>
<sequence>GETIVKVEKFFRQQTSDCNKRNARGLSPLSISSSQCFLNGMMLLIQSGADVNLADVHGRTPLHLAAEKVDSNEHHECVEYLLVNGARVDIQDCIDKRTPLHIASKRGCVRCINRLLQYKARTDITDSEGNTALHVATE</sequence>
<feature type="repeat" description="ANK" evidence="3">
    <location>
        <begin position="57"/>
        <end position="93"/>
    </location>
</feature>
<organism evidence="4 5">
    <name type="scientific">Thalassiosira pseudonana</name>
    <name type="common">Marine diatom</name>
    <name type="synonym">Cyclotella nana</name>
    <dbReference type="NCBI Taxonomy" id="35128"/>
    <lineage>
        <taxon>Eukaryota</taxon>
        <taxon>Sar</taxon>
        <taxon>Stramenopiles</taxon>
        <taxon>Ochrophyta</taxon>
        <taxon>Bacillariophyta</taxon>
        <taxon>Coscinodiscophyceae</taxon>
        <taxon>Thalassiosirophycidae</taxon>
        <taxon>Thalassiosirales</taxon>
        <taxon>Thalassiosiraceae</taxon>
        <taxon>Thalassiosira</taxon>
    </lineage>
</organism>
<name>B8CD91_THAPS</name>
<protein>
    <submittedName>
        <fullName evidence="4">Uncharacterized protein</fullName>
    </submittedName>
</protein>
<dbReference type="Proteomes" id="UP000001449">
    <property type="component" value="Chromosome 15"/>
</dbReference>